<dbReference type="InterPro" id="IPR004185">
    <property type="entry name" value="Glyco_hydro_13_lg-like_dom"/>
</dbReference>
<dbReference type="EMBL" id="CP141615">
    <property type="protein sequence ID" value="WRP16142.1"/>
    <property type="molecule type" value="Genomic_DNA"/>
</dbReference>
<dbReference type="Gene3D" id="3.20.20.80">
    <property type="entry name" value="Glycosidases"/>
    <property type="match status" value="1"/>
</dbReference>
<evidence type="ECO:0000256" key="1">
    <source>
        <dbReference type="ARBA" id="ARBA00022801"/>
    </source>
</evidence>
<dbReference type="CDD" id="cd02857">
    <property type="entry name" value="E_set_CDase_PDE_N"/>
    <property type="match status" value="1"/>
</dbReference>
<proteinExistence type="predicted"/>
<dbReference type="SMART" id="SM00642">
    <property type="entry name" value="Aamy"/>
    <property type="match status" value="1"/>
</dbReference>
<keyword evidence="2" id="KW-0326">Glycosidase</keyword>
<dbReference type="InterPro" id="IPR045857">
    <property type="entry name" value="O16G_dom_2"/>
</dbReference>
<keyword evidence="5" id="KW-1185">Reference proteome</keyword>
<evidence type="ECO:0000259" key="3">
    <source>
        <dbReference type="SMART" id="SM00642"/>
    </source>
</evidence>
<name>A0ABZ1BTN1_9FIRM</name>
<dbReference type="Pfam" id="PF02903">
    <property type="entry name" value="Alpha-amylase_N"/>
    <property type="match status" value="1"/>
</dbReference>
<dbReference type="RefSeq" id="WP_324715415.1">
    <property type="nucleotide sequence ID" value="NZ_CP141615.1"/>
</dbReference>
<dbReference type="PANTHER" id="PTHR10357:SF210">
    <property type="entry name" value="MALTODEXTRIN GLUCOSIDASE"/>
    <property type="match status" value="1"/>
</dbReference>
<organism evidence="4 5">
    <name type="scientific">Carboxydichorda subterranea</name>
    <dbReference type="NCBI Taxonomy" id="3109565"/>
    <lineage>
        <taxon>Bacteria</taxon>
        <taxon>Bacillati</taxon>
        <taxon>Bacillota</taxon>
        <taxon>Limnochordia</taxon>
        <taxon>Limnochordales</taxon>
        <taxon>Geochordaceae</taxon>
        <taxon>Carboxydichorda</taxon>
    </lineage>
</organism>
<dbReference type="Proteomes" id="UP001332192">
    <property type="component" value="Chromosome"/>
</dbReference>
<dbReference type="SUPFAM" id="SSF81296">
    <property type="entry name" value="E set domains"/>
    <property type="match status" value="1"/>
</dbReference>
<dbReference type="CDD" id="cd11338">
    <property type="entry name" value="AmyAc_CMD"/>
    <property type="match status" value="1"/>
</dbReference>
<reference evidence="4 5" key="1">
    <citation type="journal article" date="2024" name="Front. Microbiol.">
        <title>Novel thermophilic genera Geochorda gen. nov. and Carboxydochorda gen. nov. from the deep terrestrial subsurface reveal the ecophysiological diversity in the class Limnochordia.</title>
        <authorList>
            <person name="Karnachuk O.V."/>
            <person name="Lukina A.P."/>
            <person name="Avakyan M.R."/>
            <person name="Kadnikov V.V."/>
            <person name="Begmatov S."/>
            <person name="Beletsky A.V."/>
            <person name="Vlasova K.G."/>
            <person name="Novikov A.A."/>
            <person name="Shcherbakova V.A."/>
            <person name="Mardanov A.V."/>
            <person name="Ravin N.V."/>
        </authorList>
    </citation>
    <scope>NUCLEOTIDE SEQUENCE [LARGE SCALE GENOMIC DNA]</scope>
    <source>
        <strain evidence="4 5">L945</strain>
    </source>
</reference>
<gene>
    <name evidence="4" type="ORF">U7230_08475</name>
</gene>
<protein>
    <submittedName>
        <fullName evidence="4">Glycoside hydrolase family 13 protein</fullName>
    </submittedName>
</protein>
<dbReference type="PANTHER" id="PTHR10357">
    <property type="entry name" value="ALPHA-AMYLASE FAMILY MEMBER"/>
    <property type="match status" value="1"/>
</dbReference>
<evidence type="ECO:0000256" key="2">
    <source>
        <dbReference type="ARBA" id="ARBA00023295"/>
    </source>
</evidence>
<dbReference type="SUPFAM" id="SSF51445">
    <property type="entry name" value="(Trans)glycosidases"/>
    <property type="match status" value="1"/>
</dbReference>
<dbReference type="InterPro" id="IPR014756">
    <property type="entry name" value="Ig_E-set"/>
</dbReference>
<dbReference type="InterPro" id="IPR017853">
    <property type="entry name" value="GH"/>
</dbReference>
<accession>A0ABZ1BTN1</accession>
<dbReference type="InterPro" id="IPR006047">
    <property type="entry name" value="GH13_cat_dom"/>
</dbReference>
<dbReference type="Gene3D" id="3.90.400.10">
    <property type="entry name" value="Oligo-1,6-glucosidase, Domain 2"/>
    <property type="match status" value="1"/>
</dbReference>
<evidence type="ECO:0000313" key="4">
    <source>
        <dbReference type="EMBL" id="WRP16142.1"/>
    </source>
</evidence>
<evidence type="ECO:0000313" key="5">
    <source>
        <dbReference type="Proteomes" id="UP001332192"/>
    </source>
</evidence>
<dbReference type="Gene3D" id="2.60.40.10">
    <property type="entry name" value="Immunoglobulins"/>
    <property type="match status" value="1"/>
</dbReference>
<dbReference type="GO" id="GO:0016787">
    <property type="term" value="F:hydrolase activity"/>
    <property type="evidence" value="ECO:0007669"/>
    <property type="project" value="UniProtKB-KW"/>
</dbReference>
<dbReference type="Pfam" id="PF00128">
    <property type="entry name" value="Alpha-amylase"/>
    <property type="match status" value="1"/>
</dbReference>
<sequence>MSVDDLVFDHRAEWPMVAFVDGGGKRLRVVARTSRGGAREVGVWFAERYRGEPHVPAGEQAGEAQVLCRLAGQDRQWDYWEAELSVPTGRYKYLFWIVPTRQTGRTGLVWAGDHSDLGACPGELWPFEVPHRLAVEAPSVPEWARGAFFYQIFVDRFHNGDPGNDPPGTLPWPAPGEAHRAAVPRGSHPFYGGDLAGVAEKLPYLASLGVDAVYLTPIFRSPSNHKYDTEDYLAVDPAFGDAATLQEMVDRAHRLGIRVVLDLVFNHSGDRFFAFRDVAEKGEASAYREWFFVRRYPVTASPPSYETFATDVASMPKLNTAHPEVRRYLIDVALHWMRHAGVDGFRLDVANEVSPLLWRDLRAAARAERPDVLLIGEIFHQATPWLRGDQWDSAMNYPWRRAVVDFFATGRTAPSRLWERLETLRFGTAPPVTEAMVNLLGSHDTPRFRRLAGGETWRLELATLFQFAYPGVAQVYYGDEVAMDGGDDPDCRRPMEWSPGPEGLRVLELVRALGQWRRTYPCLKTGGVRLALLDDAAQVLAFWRDAPAPGAERRQVGAAHPESARASCLVVINRGRFSYEVPAGSVLPPGHRVAASLAAGGAAAPSASGPAAAGGERLLVGPRSGLLLAILPG</sequence>
<keyword evidence="1 4" id="KW-0378">Hydrolase</keyword>
<dbReference type="InterPro" id="IPR013783">
    <property type="entry name" value="Ig-like_fold"/>
</dbReference>
<feature type="domain" description="Glycosyl hydrolase family 13 catalytic" evidence="3">
    <location>
        <begin position="151"/>
        <end position="517"/>
    </location>
</feature>